<evidence type="ECO:0000313" key="10">
    <source>
        <dbReference type="Proteomes" id="UP000243686"/>
    </source>
</evidence>
<dbReference type="InterPro" id="IPR050725">
    <property type="entry name" value="CysQ/Inositol_MonoPase"/>
</dbReference>
<dbReference type="AlphaFoldDB" id="A0A1S8WGL1"/>
<accession>A0A1S8WGL1</accession>
<comment type="cofactor">
    <cofactor evidence="8">
        <name>Mg(2+)</name>
        <dbReference type="ChEBI" id="CHEBI:18420"/>
    </cofactor>
</comment>
<dbReference type="SUPFAM" id="SSF56655">
    <property type="entry name" value="Carbohydrate phosphatase"/>
    <property type="match status" value="1"/>
</dbReference>
<dbReference type="PANTHER" id="PTHR43028">
    <property type="entry name" value="3'(2'),5'-BISPHOSPHATE NUCLEOTIDASE 1"/>
    <property type="match status" value="1"/>
</dbReference>
<dbReference type="EC" id="3.1.3.57" evidence="7"/>
<protein>
    <recommendedName>
        <fullName evidence="7">inositol-1,4-bisphosphate 1-phosphatase</fullName>
        <ecNumber evidence="7">3.1.3.57</ecNumber>
    </recommendedName>
</protein>
<dbReference type="EMBL" id="KV907287">
    <property type="protein sequence ID" value="OON13576.1"/>
    <property type="molecule type" value="Genomic_DNA"/>
</dbReference>
<evidence type="ECO:0000256" key="3">
    <source>
        <dbReference type="ARBA" id="ARBA00022723"/>
    </source>
</evidence>
<evidence type="ECO:0000256" key="2">
    <source>
        <dbReference type="ARBA" id="ARBA00022671"/>
    </source>
</evidence>
<organism evidence="9 10">
    <name type="scientific">Opisthorchis viverrini</name>
    <name type="common">Southeast Asian liver fluke</name>
    <dbReference type="NCBI Taxonomy" id="6198"/>
    <lineage>
        <taxon>Eukaryota</taxon>
        <taxon>Metazoa</taxon>
        <taxon>Spiralia</taxon>
        <taxon>Lophotrochozoa</taxon>
        <taxon>Platyhelminthes</taxon>
        <taxon>Trematoda</taxon>
        <taxon>Digenea</taxon>
        <taxon>Opisthorchiida</taxon>
        <taxon>Opisthorchiata</taxon>
        <taxon>Opisthorchiidae</taxon>
        <taxon>Opisthorchis</taxon>
    </lineage>
</organism>
<evidence type="ECO:0000256" key="8">
    <source>
        <dbReference type="PIRSR" id="PIRSR600760-2"/>
    </source>
</evidence>
<dbReference type="InterPro" id="IPR000760">
    <property type="entry name" value="Inositol_monophosphatase-like"/>
</dbReference>
<comment type="similarity">
    <text evidence="1">Belongs to the inositol monophosphatase superfamily.</text>
</comment>
<keyword evidence="2" id="KW-0452">Lithium</keyword>
<feature type="binding site" evidence="8">
    <location>
        <position position="381"/>
    </location>
    <ligand>
        <name>Mg(2+)</name>
        <dbReference type="ChEBI" id="CHEBI:18420"/>
        <label>1</label>
        <note>catalytic</note>
    </ligand>
</feature>
<dbReference type="Pfam" id="PF00459">
    <property type="entry name" value="Inositol_P"/>
    <property type="match status" value="1"/>
</dbReference>
<reference evidence="9 10" key="1">
    <citation type="submission" date="2015-03" db="EMBL/GenBank/DDBJ databases">
        <title>Draft genome of the nematode, Opisthorchis viverrini.</title>
        <authorList>
            <person name="Mitreva M."/>
        </authorList>
    </citation>
    <scope>NUCLEOTIDE SEQUENCE [LARGE SCALE GENOMIC DNA]</scope>
    <source>
        <strain evidence="9">Khon Kaen</strain>
    </source>
</reference>
<keyword evidence="10" id="KW-1185">Reference proteome</keyword>
<dbReference type="Gene3D" id="3.30.540.10">
    <property type="entry name" value="Fructose-1,6-Bisphosphatase, subunit A, domain 1"/>
    <property type="match status" value="1"/>
</dbReference>
<feature type="binding site" evidence="8">
    <location>
        <position position="87"/>
    </location>
    <ligand>
        <name>Mg(2+)</name>
        <dbReference type="ChEBI" id="CHEBI:18420"/>
        <label>1</label>
        <note>catalytic</note>
    </ligand>
</feature>
<feature type="binding site" evidence="8">
    <location>
        <position position="173"/>
    </location>
    <ligand>
        <name>Mg(2+)</name>
        <dbReference type="ChEBI" id="CHEBI:18420"/>
        <label>1</label>
        <note>catalytic</note>
    </ligand>
</feature>
<proteinExistence type="inferred from homology"/>
<evidence type="ECO:0000256" key="5">
    <source>
        <dbReference type="ARBA" id="ARBA00044465"/>
    </source>
</evidence>
<keyword evidence="4 8" id="KW-0460">Magnesium</keyword>
<comment type="catalytic activity">
    <reaction evidence="6">
        <text>1D-myo-inositol 1,4-bisphosphate + H2O = 1D-myo-inositol 4-phosphate + phosphate</text>
        <dbReference type="Rhea" id="RHEA:15553"/>
        <dbReference type="ChEBI" id="CHEBI:15377"/>
        <dbReference type="ChEBI" id="CHEBI:43474"/>
        <dbReference type="ChEBI" id="CHEBI:58282"/>
        <dbReference type="ChEBI" id="CHEBI:58469"/>
        <dbReference type="EC" id="3.1.3.57"/>
    </reaction>
    <physiologicalReaction direction="left-to-right" evidence="6">
        <dbReference type="Rhea" id="RHEA:15554"/>
    </physiologicalReaction>
</comment>
<evidence type="ECO:0000256" key="7">
    <source>
        <dbReference type="ARBA" id="ARBA00044519"/>
    </source>
</evidence>
<keyword evidence="3 8" id="KW-0479">Metal-binding</keyword>
<feature type="binding site" evidence="8">
    <location>
        <position position="170"/>
    </location>
    <ligand>
        <name>Mg(2+)</name>
        <dbReference type="ChEBI" id="CHEBI:18420"/>
        <label>1</label>
        <note>catalytic</note>
    </ligand>
</feature>
<dbReference type="InterPro" id="IPR044897">
    <property type="entry name" value="INPP1_dom_1"/>
</dbReference>
<dbReference type="GO" id="GO:0046872">
    <property type="term" value="F:metal ion binding"/>
    <property type="evidence" value="ECO:0007669"/>
    <property type="project" value="UniProtKB-KW"/>
</dbReference>
<dbReference type="Gene3D" id="3.40.190.80">
    <property type="match status" value="1"/>
</dbReference>
<name>A0A1S8WGL1_OPIVI</name>
<feature type="binding site" evidence="8">
    <location>
        <position position="172"/>
    </location>
    <ligand>
        <name>Mg(2+)</name>
        <dbReference type="ChEBI" id="CHEBI:18420"/>
        <label>1</label>
        <note>catalytic</note>
    </ligand>
</feature>
<evidence type="ECO:0000256" key="1">
    <source>
        <dbReference type="ARBA" id="ARBA00009759"/>
    </source>
</evidence>
<dbReference type="Proteomes" id="UP000243686">
    <property type="component" value="Unassembled WGS sequence"/>
</dbReference>
<dbReference type="PROSITE" id="PS00629">
    <property type="entry name" value="IMP_1"/>
    <property type="match status" value="1"/>
</dbReference>
<dbReference type="Gene3D" id="4.10.460.10">
    <property type="entry name" value="Inositol Polyphosphate 1-phosphatase, domain 1"/>
    <property type="match status" value="1"/>
</dbReference>
<sequence>MICDNLTPVTILLETLVLCSEKAADIARLIRTQYALFPTLIQHKTHKESGTNFAADVMTLADVLIQQSIRHDIGKEFPGFGDSVYGEENSVFRAAQSGENIQLTIPQTLDELQTQVLVDQPSLAGALAELILCPLSHFRLRSAVREHLVSISQLDVSARLDLTQFAVWVDPIDGTAEYVKGNACDVSSEETRAPSLDIISPHVFRYRISGTLGNVTVLIGLFNRTSRLPVFGVINQPFFPRVAANLGNSQPSGRLFWGSTLGGSYLSSNCLPSSAPSITKCFPDWSFQELFSLSDPMNNVGRLRVACSSSDLDSLERILKGQLKRTIGMPSLPFNYTPVDDDLPPELVFVSCAGAGFKLLCLILCQLDIYLLLKPNTYFWDTCAPHAILHARGGGLIRLKPALSYVREQSMTGVCDLDPSTLRDFEVHYSVKPSDYTIFFYSGGLLTSLSSRQDLSCCCNLDGLLAYRDGRIACQFLHRLARSVNTVDELFD</sequence>
<evidence type="ECO:0000256" key="4">
    <source>
        <dbReference type="ARBA" id="ARBA00022842"/>
    </source>
</evidence>
<comment type="catalytic activity">
    <reaction evidence="5">
        <text>1D-myo-inositol 1,3,4-trisphosphate + H2O = 1D-myo-inositol 3,4-bisphosphate + phosphate</text>
        <dbReference type="Rhea" id="RHEA:70319"/>
        <dbReference type="ChEBI" id="CHEBI:15377"/>
        <dbReference type="ChEBI" id="CHEBI:43474"/>
        <dbReference type="ChEBI" id="CHEBI:58414"/>
        <dbReference type="ChEBI" id="CHEBI:83241"/>
    </reaction>
    <physiologicalReaction direction="left-to-right" evidence="5">
        <dbReference type="Rhea" id="RHEA:70320"/>
    </physiologicalReaction>
</comment>
<gene>
    <name evidence="9" type="ORF">X801_10648</name>
</gene>
<dbReference type="GO" id="GO:0004441">
    <property type="term" value="F:inositol-1,4-bisphosphate 1-phosphatase activity"/>
    <property type="evidence" value="ECO:0007669"/>
    <property type="project" value="UniProtKB-EC"/>
</dbReference>
<evidence type="ECO:0000313" key="9">
    <source>
        <dbReference type="EMBL" id="OON13576.1"/>
    </source>
</evidence>
<dbReference type="InterPro" id="IPR020583">
    <property type="entry name" value="Inositol_monoP_metal-BS"/>
</dbReference>
<dbReference type="PANTHER" id="PTHR43028:SF3">
    <property type="entry name" value="INOSITOL POLYPHOSPHATE 1-PHOSPHATASE"/>
    <property type="match status" value="1"/>
</dbReference>
<evidence type="ECO:0000256" key="6">
    <source>
        <dbReference type="ARBA" id="ARBA00044478"/>
    </source>
</evidence>